<name>A0A0E9QNG5_ANGAN</name>
<sequence length="63" mass="6821">MEKAQGTLLLMCFDQSGQLPATSLISFHSCGRKKVVALETIQSIALKESLESGSLCWFLVFAG</sequence>
<reference evidence="1" key="1">
    <citation type="submission" date="2014-11" db="EMBL/GenBank/DDBJ databases">
        <authorList>
            <person name="Amaro Gonzalez C."/>
        </authorList>
    </citation>
    <scope>NUCLEOTIDE SEQUENCE</scope>
</reference>
<dbReference type="AlphaFoldDB" id="A0A0E9QNG5"/>
<proteinExistence type="predicted"/>
<organism evidence="1">
    <name type="scientific">Anguilla anguilla</name>
    <name type="common">European freshwater eel</name>
    <name type="synonym">Muraena anguilla</name>
    <dbReference type="NCBI Taxonomy" id="7936"/>
    <lineage>
        <taxon>Eukaryota</taxon>
        <taxon>Metazoa</taxon>
        <taxon>Chordata</taxon>
        <taxon>Craniata</taxon>
        <taxon>Vertebrata</taxon>
        <taxon>Euteleostomi</taxon>
        <taxon>Actinopterygii</taxon>
        <taxon>Neopterygii</taxon>
        <taxon>Teleostei</taxon>
        <taxon>Anguilliformes</taxon>
        <taxon>Anguillidae</taxon>
        <taxon>Anguilla</taxon>
    </lineage>
</organism>
<evidence type="ECO:0000313" key="1">
    <source>
        <dbReference type="EMBL" id="JAH18359.1"/>
    </source>
</evidence>
<reference evidence="1" key="2">
    <citation type="journal article" date="2015" name="Fish Shellfish Immunol.">
        <title>Early steps in the European eel (Anguilla anguilla)-Vibrio vulnificus interaction in the gills: Role of the RtxA13 toxin.</title>
        <authorList>
            <person name="Callol A."/>
            <person name="Pajuelo D."/>
            <person name="Ebbesson L."/>
            <person name="Teles M."/>
            <person name="MacKenzie S."/>
            <person name="Amaro C."/>
        </authorList>
    </citation>
    <scope>NUCLEOTIDE SEQUENCE</scope>
</reference>
<dbReference type="EMBL" id="GBXM01090218">
    <property type="protein sequence ID" value="JAH18359.1"/>
    <property type="molecule type" value="Transcribed_RNA"/>
</dbReference>
<protein>
    <submittedName>
        <fullName evidence="1">Uncharacterized protein</fullName>
    </submittedName>
</protein>
<accession>A0A0E9QNG5</accession>